<evidence type="ECO:0000256" key="2">
    <source>
        <dbReference type="ARBA" id="ARBA00022729"/>
    </source>
</evidence>
<evidence type="ECO:0000256" key="8">
    <source>
        <dbReference type="SAM" id="SignalP"/>
    </source>
</evidence>
<dbReference type="PIRSF" id="PIRSF002854">
    <property type="entry name" value="MetQ"/>
    <property type="match status" value="1"/>
</dbReference>
<evidence type="ECO:0000256" key="4">
    <source>
        <dbReference type="ARBA" id="ARBA00023139"/>
    </source>
</evidence>
<dbReference type="Proteomes" id="UP000757890">
    <property type="component" value="Unassembled WGS sequence"/>
</dbReference>
<evidence type="ECO:0000256" key="5">
    <source>
        <dbReference type="ARBA" id="ARBA00023288"/>
    </source>
</evidence>
<accession>A0A930FRJ2</accession>
<keyword evidence="5 6" id="KW-0449">Lipoprotein</keyword>
<comment type="similarity">
    <text evidence="6">Belongs to the nlpA lipoprotein family.</text>
</comment>
<dbReference type="Gene3D" id="3.40.190.10">
    <property type="entry name" value="Periplasmic binding protein-like II"/>
    <property type="match status" value="2"/>
</dbReference>
<name>A0A930FRJ2_9FIRM</name>
<dbReference type="EMBL" id="JABZMK010000056">
    <property type="protein sequence ID" value="MBF1129812.1"/>
    <property type="molecule type" value="Genomic_DNA"/>
</dbReference>
<evidence type="ECO:0000256" key="7">
    <source>
        <dbReference type="PIRSR" id="PIRSR002854-1"/>
    </source>
</evidence>
<evidence type="ECO:0000313" key="10">
    <source>
        <dbReference type="Proteomes" id="UP000757890"/>
    </source>
</evidence>
<dbReference type="GO" id="GO:0016020">
    <property type="term" value="C:membrane"/>
    <property type="evidence" value="ECO:0007669"/>
    <property type="project" value="UniProtKB-SubCell"/>
</dbReference>
<protein>
    <recommendedName>
        <fullName evidence="6">Lipoprotein</fullName>
    </recommendedName>
</protein>
<dbReference type="PANTHER" id="PTHR30429:SF1">
    <property type="entry name" value="D-METHIONINE-BINDING LIPOPROTEIN METQ-RELATED"/>
    <property type="match status" value="1"/>
</dbReference>
<keyword evidence="2 8" id="KW-0732">Signal</keyword>
<organism evidence="9 10">
    <name type="scientific">Dialister invisus</name>
    <dbReference type="NCBI Taxonomy" id="218538"/>
    <lineage>
        <taxon>Bacteria</taxon>
        <taxon>Bacillati</taxon>
        <taxon>Bacillota</taxon>
        <taxon>Negativicutes</taxon>
        <taxon>Veillonellales</taxon>
        <taxon>Veillonellaceae</taxon>
        <taxon>Dialister</taxon>
    </lineage>
</organism>
<evidence type="ECO:0000256" key="1">
    <source>
        <dbReference type="ARBA" id="ARBA00004635"/>
    </source>
</evidence>
<feature type="signal peptide" evidence="8">
    <location>
        <begin position="1"/>
        <end position="21"/>
    </location>
</feature>
<sequence>MNLKKTVIISLATLACAGFIAGCGSDKKDAASADPAKTKNEIKVGTTPGYSEQVVEFVAKEAEKEGLKVTIVPFSDYVTPNQALAQGDIDVNSYQHVPFLEAFNEKNDTKLVPIGNTYLAPLRLFSNKHKTLSDLPNGASIAIPNDPSNGGRALLLLEKNGLLKLKEGVNPVKAVVSDIASNPKNLKIIELEAPQLPRALEDCDASIINGGYAVSAGLDPKTALAQEDNTSPYVNVIAAREQDKDNPTYQKFVKIFQTEATRKYINDNFQVTLTPGF</sequence>
<keyword evidence="4" id="KW-0564">Palmitate</keyword>
<gene>
    <name evidence="9" type="ORF">HXL70_07200</name>
</gene>
<keyword evidence="3" id="KW-0472">Membrane</keyword>
<evidence type="ECO:0000313" key="9">
    <source>
        <dbReference type="EMBL" id="MBF1129812.1"/>
    </source>
</evidence>
<dbReference type="PANTHER" id="PTHR30429">
    <property type="entry name" value="D-METHIONINE-BINDING LIPOPROTEIN METQ"/>
    <property type="match status" value="1"/>
</dbReference>
<dbReference type="NCBIfam" id="TIGR00363">
    <property type="entry name" value="MetQ/NlpA family lipoprotein"/>
    <property type="match status" value="1"/>
</dbReference>
<evidence type="ECO:0000256" key="6">
    <source>
        <dbReference type="PIRNR" id="PIRNR002854"/>
    </source>
</evidence>
<feature type="chain" id="PRO_5039588761" description="Lipoprotein" evidence="8">
    <location>
        <begin position="22"/>
        <end position="277"/>
    </location>
</feature>
<dbReference type="PROSITE" id="PS51257">
    <property type="entry name" value="PROKAR_LIPOPROTEIN"/>
    <property type="match status" value="1"/>
</dbReference>
<dbReference type="InterPro" id="IPR004872">
    <property type="entry name" value="Lipoprotein_NlpA"/>
</dbReference>
<dbReference type="Pfam" id="PF03180">
    <property type="entry name" value="Lipoprotein_9"/>
    <property type="match status" value="1"/>
</dbReference>
<proteinExistence type="inferred from homology"/>
<reference evidence="9" key="1">
    <citation type="submission" date="2020-04" db="EMBL/GenBank/DDBJ databases">
        <title>Deep metagenomics examines the oral microbiome during advanced dental caries in children, revealing novel taxa and co-occurrences with host molecules.</title>
        <authorList>
            <person name="Baker J.L."/>
            <person name="Morton J.T."/>
            <person name="Dinis M."/>
            <person name="Alvarez R."/>
            <person name="Tran N.C."/>
            <person name="Knight R."/>
            <person name="Edlund A."/>
        </authorList>
    </citation>
    <scope>NUCLEOTIDE SEQUENCE</scope>
    <source>
        <strain evidence="9">JCVI_32_bin.14</strain>
    </source>
</reference>
<comment type="subcellular location">
    <subcellularLocation>
        <location evidence="1">Membrane</location>
        <topology evidence="1">Lipid-anchor</topology>
    </subcellularLocation>
</comment>
<dbReference type="AlphaFoldDB" id="A0A930FRJ2"/>
<evidence type="ECO:0000256" key="3">
    <source>
        <dbReference type="ARBA" id="ARBA00023136"/>
    </source>
</evidence>
<dbReference type="SUPFAM" id="SSF53850">
    <property type="entry name" value="Periplasmic binding protein-like II"/>
    <property type="match status" value="1"/>
</dbReference>
<comment type="caution">
    <text evidence="9">The sequence shown here is derived from an EMBL/GenBank/DDBJ whole genome shotgun (WGS) entry which is preliminary data.</text>
</comment>
<feature type="lipid moiety-binding region" description="S-diacylglycerol cysteine" evidence="7">
    <location>
        <position position="23"/>
    </location>
</feature>